<dbReference type="GO" id="GO:0016740">
    <property type="term" value="F:transferase activity"/>
    <property type="evidence" value="ECO:0007669"/>
    <property type="project" value="UniProtKB-KW"/>
</dbReference>
<keyword evidence="4" id="KW-0808">Transferase</keyword>
<protein>
    <submittedName>
        <fullName evidence="4">Glutathione transferase</fullName>
    </submittedName>
</protein>
<dbReference type="InterPro" id="IPR040079">
    <property type="entry name" value="Glutathione_S-Trfase"/>
</dbReference>
<feature type="domain" description="GST C-terminal" evidence="3">
    <location>
        <begin position="122"/>
        <end position="254"/>
    </location>
</feature>
<comment type="similarity">
    <text evidence="1">Belongs to the GST superfamily.</text>
</comment>
<gene>
    <name evidence="4" type="ORF">M421DRAFT_426876</name>
</gene>
<dbReference type="PANTHER" id="PTHR44051">
    <property type="entry name" value="GLUTATHIONE S-TRANSFERASE-RELATED"/>
    <property type="match status" value="1"/>
</dbReference>
<feature type="domain" description="GST N-terminal" evidence="2">
    <location>
        <begin position="6"/>
        <end position="93"/>
    </location>
</feature>
<evidence type="ECO:0000313" key="4">
    <source>
        <dbReference type="EMBL" id="KAF1922478.1"/>
    </source>
</evidence>
<dbReference type="AlphaFoldDB" id="A0A6A5R5N6"/>
<dbReference type="InterPro" id="IPR036282">
    <property type="entry name" value="Glutathione-S-Trfase_C_sf"/>
</dbReference>
<name>A0A6A5R5N6_9PLEO</name>
<dbReference type="Proteomes" id="UP000800082">
    <property type="component" value="Unassembled WGS sequence"/>
</dbReference>
<dbReference type="SFLD" id="SFLDG00358">
    <property type="entry name" value="Main_(cytGST)"/>
    <property type="match status" value="1"/>
</dbReference>
<dbReference type="Pfam" id="PF13409">
    <property type="entry name" value="GST_N_2"/>
    <property type="match status" value="1"/>
</dbReference>
<evidence type="ECO:0000313" key="5">
    <source>
        <dbReference type="Proteomes" id="UP000800082"/>
    </source>
</evidence>
<evidence type="ECO:0000259" key="2">
    <source>
        <dbReference type="PROSITE" id="PS50404"/>
    </source>
</evidence>
<dbReference type="RefSeq" id="XP_033442731.1">
    <property type="nucleotide sequence ID" value="XM_033594524.1"/>
</dbReference>
<dbReference type="PROSITE" id="PS50404">
    <property type="entry name" value="GST_NTER"/>
    <property type="match status" value="1"/>
</dbReference>
<dbReference type="PANTHER" id="PTHR44051:SF9">
    <property type="entry name" value="GLUTATHIONE S-TRANSFERASE 1"/>
    <property type="match status" value="1"/>
</dbReference>
<evidence type="ECO:0000256" key="1">
    <source>
        <dbReference type="ARBA" id="ARBA00007409"/>
    </source>
</evidence>
<dbReference type="InterPro" id="IPR004046">
    <property type="entry name" value="GST_C"/>
</dbReference>
<dbReference type="SFLD" id="SFLDS00019">
    <property type="entry name" value="Glutathione_Transferase_(cytos"/>
    <property type="match status" value="1"/>
</dbReference>
<dbReference type="InterPro" id="IPR004045">
    <property type="entry name" value="Glutathione_S-Trfase_N"/>
</dbReference>
<organism evidence="4 5">
    <name type="scientific">Didymella exigua CBS 183.55</name>
    <dbReference type="NCBI Taxonomy" id="1150837"/>
    <lineage>
        <taxon>Eukaryota</taxon>
        <taxon>Fungi</taxon>
        <taxon>Dikarya</taxon>
        <taxon>Ascomycota</taxon>
        <taxon>Pezizomycotina</taxon>
        <taxon>Dothideomycetes</taxon>
        <taxon>Pleosporomycetidae</taxon>
        <taxon>Pleosporales</taxon>
        <taxon>Pleosporineae</taxon>
        <taxon>Didymellaceae</taxon>
        <taxon>Didymella</taxon>
    </lineage>
</organism>
<dbReference type="CDD" id="cd03046">
    <property type="entry name" value="GST_N_GTT1_like"/>
    <property type="match status" value="1"/>
</dbReference>
<dbReference type="InterPro" id="IPR010987">
    <property type="entry name" value="Glutathione-S-Trfase_C-like"/>
</dbReference>
<accession>A0A6A5R5N6</accession>
<keyword evidence="5" id="KW-1185">Reference proteome</keyword>
<dbReference type="EMBL" id="ML979025">
    <property type="protein sequence ID" value="KAF1922478.1"/>
    <property type="molecule type" value="Genomic_DNA"/>
</dbReference>
<dbReference type="Pfam" id="PF14497">
    <property type="entry name" value="GST_C_3"/>
    <property type="match status" value="1"/>
</dbReference>
<sequence length="257" mass="29175">MSNQQGAKITVYWLEKSRAQRVIWLLEELKLEYNIKVFKRDKEGRAGPELKKFHPLGRSPTIGIMPAGSDEEIIVTESETILDYICDHFGPSLIPRRYPEGKDGVLGAETESWMRHKFLMDYAEGSLLTPLIVSLITSSIRSAPVPFFLRPITNGIANKVDGSYTTPELTNHLDFLETYLKESPSKGEYFCSEKLTSADIMMHFALEAAVKKKACNEQAYPTLYRYVRKLQELDSYKRAGMSVEKASGEKFVPFSET</sequence>
<dbReference type="OrthoDB" id="2098326at2759"/>
<dbReference type="Gene3D" id="1.20.1050.10">
    <property type="match status" value="1"/>
</dbReference>
<evidence type="ECO:0000259" key="3">
    <source>
        <dbReference type="PROSITE" id="PS50405"/>
    </source>
</evidence>
<dbReference type="PROSITE" id="PS50405">
    <property type="entry name" value="GST_CTER"/>
    <property type="match status" value="1"/>
</dbReference>
<dbReference type="InterPro" id="IPR036249">
    <property type="entry name" value="Thioredoxin-like_sf"/>
</dbReference>
<dbReference type="SUPFAM" id="SSF47616">
    <property type="entry name" value="GST C-terminal domain-like"/>
    <property type="match status" value="1"/>
</dbReference>
<reference evidence="4" key="1">
    <citation type="journal article" date="2020" name="Stud. Mycol.">
        <title>101 Dothideomycetes genomes: a test case for predicting lifestyles and emergence of pathogens.</title>
        <authorList>
            <person name="Haridas S."/>
            <person name="Albert R."/>
            <person name="Binder M."/>
            <person name="Bloem J."/>
            <person name="Labutti K."/>
            <person name="Salamov A."/>
            <person name="Andreopoulos B."/>
            <person name="Baker S."/>
            <person name="Barry K."/>
            <person name="Bills G."/>
            <person name="Bluhm B."/>
            <person name="Cannon C."/>
            <person name="Castanera R."/>
            <person name="Culley D."/>
            <person name="Daum C."/>
            <person name="Ezra D."/>
            <person name="Gonzalez J."/>
            <person name="Henrissat B."/>
            <person name="Kuo A."/>
            <person name="Liang C."/>
            <person name="Lipzen A."/>
            <person name="Lutzoni F."/>
            <person name="Magnuson J."/>
            <person name="Mondo S."/>
            <person name="Nolan M."/>
            <person name="Ohm R."/>
            <person name="Pangilinan J."/>
            <person name="Park H.-J."/>
            <person name="Ramirez L."/>
            <person name="Alfaro M."/>
            <person name="Sun H."/>
            <person name="Tritt A."/>
            <person name="Yoshinaga Y."/>
            <person name="Zwiers L.-H."/>
            <person name="Turgeon B."/>
            <person name="Goodwin S."/>
            <person name="Spatafora J."/>
            <person name="Crous P."/>
            <person name="Grigoriev I."/>
        </authorList>
    </citation>
    <scope>NUCLEOTIDE SEQUENCE</scope>
    <source>
        <strain evidence="4">CBS 183.55</strain>
    </source>
</reference>
<proteinExistence type="inferred from homology"/>
<dbReference type="GeneID" id="54352192"/>
<dbReference type="SUPFAM" id="SSF52833">
    <property type="entry name" value="Thioredoxin-like"/>
    <property type="match status" value="1"/>
</dbReference>
<dbReference type="Gene3D" id="3.40.30.10">
    <property type="entry name" value="Glutaredoxin"/>
    <property type="match status" value="1"/>
</dbReference>
<dbReference type="CDD" id="cd03189">
    <property type="entry name" value="GST_C_GTT1_like"/>
    <property type="match status" value="1"/>
</dbReference>